<proteinExistence type="predicted"/>
<gene>
    <name evidence="1" type="ORF">SD70_02120</name>
</gene>
<protein>
    <submittedName>
        <fullName evidence="1">Uncharacterized protein</fullName>
    </submittedName>
</protein>
<comment type="caution">
    <text evidence="1">The sequence shown here is derived from an EMBL/GenBank/DDBJ whole genome shotgun (WGS) entry which is preliminary data.</text>
</comment>
<organism evidence="1 2">
    <name type="scientific">Gordoniibacillus kamchatkensis</name>
    <dbReference type="NCBI Taxonomy" id="1590651"/>
    <lineage>
        <taxon>Bacteria</taxon>
        <taxon>Bacillati</taxon>
        <taxon>Bacillota</taxon>
        <taxon>Bacilli</taxon>
        <taxon>Bacillales</taxon>
        <taxon>Paenibacillaceae</taxon>
        <taxon>Gordoniibacillus</taxon>
    </lineage>
</organism>
<reference evidence="1 2" key="1">
    <citation type="submission" date="2014-12" db="EMBL/GenBank/DDBJ databases">
        <title>Draft genome sequence of Paenibacillus kamchatkensis strain B-2647.</title>
        <authorList>
            <person name="Karlyshev A.V."/>
            <person name="Kudryashova E.B."/>
        </authorList>
    </citation>
    <scope>NUCLEOTIDE SEQUENCE [LARGE SCALE GENOMIC DNA]</scope>
    <source>
        <strain evidence="1 2">VKM B-2647</strain>
    </source>
</reference>
<accession>A0ABR5AMY5</accession>
<dbReference type="Proteomes" id="UP000031967">
    <property type="component" value="Unassembled WGS sequence"/>
</dbReference>
<evidence type="ECO:0000313" key="2">
    <source>
        <dbReference type="Proteomes" id="UP000031967"/>
    </source>
</evidence>
<name>A0ABR5AMY5_9BACL</name>
<dbReference type="EMBL" id="JXAK01000002">
    <property type="protein sequence ID" value="KIL42320.1"/>
    <property type="molecule type" value="Genomic_DNA"/>
</dbReference>
<keyword evidence="2" id="KW-1185">Reference proteome</keyword>
<evidence type="ECO:0000313" key="1">
    <source>
        <dbReference type="EMBL" id="KIL42320.1"/>
    </source>
</evidence>
<sequence length="93" mass="10081">MAVVFAGIGGFQQMPDQGRMKSTVADRNPVHPGRLQQSGRVRFAAAEMEKLMAGGGAVAEHVAMPRTRSGHDPAWLVQCINLIFTPVHRTLNT</sequence>